<dbReference type="Proteomes" id="UP000183365">
    <property type="component" value="Unassembled WGS sequence"/>
</dbReference>
<dbReference type="AlphaFoldDB" id="A0A1L0AUQ3"/>
<evidence type="ECO:0000313" key="2">
    <source>
        <dbReference type="Proteomes" id="UP000183365"/>
    </source>
</evidence>
<accession>A0A1L0AUQ3</accession>
<gene>
    <name evidence="1" type="ORF">HGUI_00040</name>
</gene>
<sequence length="271" mass="32627">MSNYILTDDVKEYLFDFLKTEHIKNIDTIVDDINTFKVCNYNISNKEKMANDTEKLFKYINYIPIQLINESTKEVLIVLQQSVSKNTYKIRKSQTYEDFNKNLDEYLNKFKGPERDSIDKFKQFDFNDHSGNYNIPNHTILYDYLMNINNLDDYLMSIFNQDIPELEKLEDIFIKKIINHVIFNKIYRTKLITQMEYYYYYRNYEHCRKLASVVVILYKWYIKNELLLQNKLHELSLDDEDIEDISSKSISFGLSKEVESIEKLINKCENK</sequence>
<keyword evidence="2" id="KW-1185">Reference proteome</keyword>
<evidence type="ECO:0000313" key="1">
    <source>
        <dbReference type="EMBL" id="SGZ37840.1"/>
    </source>
</evidence>
<name>A0A1L0AUQ3_9ASCO</name>
<proteinExistence type="predicted"/>
<protein>
    <submittedName>
        <fullName evidence="1">Uncharacterized protein</fullName>
    </submittedName>
</protein>
<dbReference type="OrthoDB" id="3972765at2759"/>
<organism evidence="1 2">
    <name type="scientific">Hanseniaspora guilliermondii</name>
    <dbReference type="NCBI Taxonomy" id="56406"/>
    <lineage>
        <taxon>Eukaryota</taxon>
        <taxon>Fungi</taxon>
        <taxon>Dikarya</taxon>
        <taxon>Ascomycota</taxon>
        <taxon>Saccharomycotina</taxon>
        <taxon>Saccharomycetes</taxon>
        <taxon>Saccharomycodales</taxon>
        <taxon>Saccharomycodaceae</taxon>
        <taxon>Hanseniaspora</taxon>
    </lineage>
</organism>
<dbReference type="EMBL" id="FQNF01000001">
    <property type="protein sequence ID" value="SGZ37840.1"/>
    <property type="molecule type" value="Genomic_DNA"/>
</dbReference>
<dbReference type="VEuPathDB" id="FungiDB:HGUI_00040"/>
<reference evidence="2" key="1">
    <citation type="submission" date="2016-11" db="EMBL/GenBank/DDBJ databases">
        <authorList>
            <person name="Guldener U."/>
        </authorList>
    </citation>
    <scope>NUCLEOTIDE SEQUENCE [LARGE SCALE GENOMIC DNA]</scope>
</reference>